<dbReference type="GO" id="GO:0016491">
    <property type="term" value="F:oxidoreductase activity"/>
    <property type="evidence" value="ECO:0007669"/>
    <property type="project" value="UniProtKB-KW"/>
</dbReference>
<dbReference type="Proteomes" id="UP000292547">
    <property type="component" value="Chromosome"/>
</dbReference>
<gene>
    <name evidence="3" type="ORF">D0Z67_16620</name>
</gene>
<dbReference type="STRING" id="73044.GCA_000725795_05074"/>
<accession>A0A4P6TVW9</accession>
<dbReference type="SUPFAM" id="SSF51735">
    <property type="entry name" value="NAD(P)-binding Rossmann-fold domains"/>
    <property type="match status" value="1"/>
</dbReference>
<evidence type="ECO:0000256" key="1">
    <source>
        <dbReference type="ARBA" id="ARBA00006484"/>
    </source>
</evidence>
<comment type="similarity">
    <text evidence="1">Belongs to the short-chain dehydrogenases/reductases (SDR) family.</text>
</comment>
<dbReference type="PANTHER" id="PTHR44169">
    <property type="entry name" value="NADPH-DEPENDENT 1-ACYLDIHYDROXYACETONE PHOSPHATE REDUCTASE"/>
    <property type="match status" value="1"/>
</dbReference>
<organism evidence="3 4">
    <name type="scientific">Streptomyces seoulensis</name>
    <dbReference type="NCBI Taxonomy" id="73044"/>
    <lineage>
        <taxon>Bacteria</taxon>
        <taxon>Bacillati</taxon>
        <taxon>Actinomycetota</taxon>
        <taxon>Actinomycetes</taxon>
        <taxon>Kitasatosporales</taxon>
        <taxon>Streptomycetaceae</taxon>
        <taxon>Streptomyces</taxon>
    </lineage>
</organism>
<protein>
    <submittedName>
        <fullName evidence="3">SDR family oxidoreductase</fullName>
    </submittedName>
</protein>
<dbReference type="InterPro" id="IPR036291">
    <property type="entry name" value="NAD(P)-bd_dom_sf"/>
</dbReference>
<evidence type="ECO:0000313" key="3">
    <source>
        <dbReference type="EMBL" id="QBJ91745.1"/>
    </source>
</evidence>
<dbReference type="AlphaFoldDB" id="A0A4P6TVW9"/>
<proteinExistence type="inferred from homology"/>
<dbReference type="Gene3D" id="3.40.50.720">
    <property type="entry name" value="NAD(P)-binding Rossmann-like Domain"/>
    <property type="match status" value="1"/>
</dbReference>
<dbReference type="PANTHER" id="PTHR44169:SF6">
    <property type="entry name" value="NADPH-DEPENDENT 1-ACYLDIHYDROXYACETONE PHOSPHATE REDUCTASE"/>
    <property type="match status" value="1"/>
</dbReference>
<dbReference type="PRINTS" id="PR00080">
    <property type="entry name" value="SDRFAMILY"/>
</dbReference>
<dbReference type="PRINTS" id="PR00081">
    <property type="entry name" value="GDHRDH"/>
</dbReference>
<reference evidence="3 4" key="1">
    <citation type="submission" date="2018-08" db="EMBL/GenBank/DDBJ databases">
        <title>The complete genome sequence of Streptomyces seoulensis, a pioneer strain for nickel superoxide dismutase discovery.</title>
        <authorList>
            <person name="Shin J."/>
            <person name="Lee J.-S."/>
            <person name="Lee E.-J."/>
            <person name="Youn H.-D."/>
        </authorList>
    </citation>
    <scope>NUCLEOTIDE SEQUENCE [LARGE SCALE GENOMIC DNA]</scope>
    <source>
        <strain evidence="3 4">KCTC 9819</strain>
    </source>
</reference>
<sequence length="92" mass="9560">MRQEAGDIDILVNNAGFALWAPTETYAPKDLEATWATNVRAPFLLVAAFVPAMLENKNGAIVNIGSIAADLGMSGAAAYSASKAALHALTRA</sequence>
<evidence type="ECO:0000313" key="4">
    <source>
        <dbReference type="Proteomes" id="UP000292547"/>
    </source>
</evidence>
<name>A0A4P6TVW9_STRSO</name>
<keyword evidence="4" id="KW-1185">Reference proteome</keyword>
<dbReference type="Pfam" id="PF00106">
    <property type="entry name" value="adh_short"/>
    <property type="match status" value="1"/>
</dbReference>
<dbReference type="InterPro" id="IPR002347">
    <property type="entry name" value="SDR_fam"/>
</dbReference>
<dbReference type="EMBL" id="CP032229">
    <property type="protein sequence ID" value="QBJ91745.1"/>
    <property type="molecule type" value="Genomic_DNA"/>
</dbReference>
<evidence type="ECO:0000256" key="2">
    <source>
        <dbReference type="ARBA" id="ARBA00023002"/>
    </source>
</evidence>
<dbReference type="CDD" id="cd05233">
    <property type="entry name" value="SDR_c"/>
    <property type="match status" value="1"/>
</dbReference>
<keyword evidence="2" id="KW-0560">Oxidoreductase</keyword>
<dbReference type="OrthoDB" id="286404at2"/>
<dbReference type="KEGG" id="sseo:D0Z67_16620"/>